<organism evidence="1 2">
    <name type="scientific">Laccaria amethystina LaAM-08-1</name>
    <dbReference type="NCBI Taxonomy" id="1095629"/>
    <lineage>
        <taxon>Eukaryota</taxon>
        <taxon>Fungi</taxon>
        <taxon>Dikarya</taxon>
        <taxon>Basidiomycota</taxon>
        <taxon>Agaricomycotina</taxon>
        <taxon>Agaricomycetes</taxon>
        <taxon>Agaricomycetidae</taxon>
        <taxon>Agaricales</taxon>
        <taxon>Agaricineae</taxon>
        <taxon>Hydnangiaceae</taxon>
        <taxon>Laccaria</taxon>
    </lineage>
</organism>
<dbReference type="AlphaFoldDB" id="A0A0C9XMV9"/>
<proteinExistence type="predicted"/>
<dbReference type="OrthoDB" id="2924112at2759"/>
<reference evidence="2" key="2">
    <citation type="submission" date="2015-01" db="EMBL/GenBank/DDBJ databases">
        <title>Evolutionary Origins and Diversification of the Mycorrhizal Mutualists.</title>
        <authorList>
            <consortium name="DOE Joint Genome Institute"/>
            <consortium name="Mycorrhizal Genomics Consortium"/>
            <person name="Kohler A."/>
            <person name="Kuo A."/>
            <person name="Nagy L.G."/>
            <person name="Floudas D."/>
            <person name="Copeland A."/>
            <person name="Barry K.W."/>
            <person name="Cichocki N."/>
            <person name="Veneault-Fourrey C."/>
            <person name="LaButti K."/>
            <person name="Lindquist E.A."/>
            <person name="Lipzen A."/>
            <person name="Lundell T."/>
            <person name="Morin E."/>
            <person name="Murat C."/>
            <person name="Riley R."/>
            <person name="Ohm R."/>
            <person name="Sun H."/>
            <person name="Tunlid A."/>
            <person name="Henrissat B."/>
            <person name="Grigoriev I.V."/>
            <person name="Hibbett D.S."/>
            <person name="Martin F."/>
        </authorList>
    </citation>
    <scope>NUCLEOTIDE SEQUENCE [LARGE SCALE GENOMIC DNA]</scope>
    <source>
        <strain evidence="2">LaAM-08-1</strain>
    </source>
</reference>
<evidence type="ECO:0000313" key="2">
    <source>
        <dbReference type="Proteomes" id="UP000054477"/>
    </source>
</evidence>
<dbReference type="HOGENOM" id="CLU_1917369_0_0_1"/>
<sequence>MDTSGRVLGKIQWKNKAFEINGIVISTNLIKSKKGTSISFNFKQNWKRYWQWGPSSPRFSIKYGDHQWMATDCSNNSTQAIFTTKFRSRIFRRPKLATFTTQKPLPQTEALFFILAMLRMEIKRLEAEDSGV</sequence>
<dbReference type="Proteomes" id="UP000054477">
    <property type="component" value="Unassembled WGS sequence"/>
</dbReference>
<name>A0A0C9XMV9_9AGAR</name>
<gene>
    <name evidence="1" type="ORF">K443DRAFT_681534</name>
</gene>
<protein>
    <submittedName>
        <fullName evidence="1">Uncharacterized protein</fullName>
    </submittedName>
</protein>
<evidence type="ECO:0000313" key="1">
    <source>
        <dbReference type="EMBL" id="KIJ97387.1"/>
    </source>
</evidence>
<accession>A0A0C9XMV9</accession>
<dbReference type="EMBL" id="KN838694">
    <property type="protein sequence ID" value="KIJ97387.1"/>
    <property type="molecule type" value="Genomic_DNA"/>
</dbReference>
<reference evidence="1 2" key="1">
    <citation type="submission" date="2014-04" db="EMBL/GenBank/DDBJ databases">
        <authorList>
            <consortium name="DOE Joint Genome Institute"/>
            <person name="Kuo A."/>
            <person name="Kohler A."/>
            <person name="Nagy L.G."/>
            <person name="Floudas D."/>
            <person name="Copeland A."/>
            <person name="Barry K.W."/>
            <person name="Cichocki N."/>
            <person name="Veneault-Fourrey C."/>
            <person name="LaButti K."/>
            <person name="Lindquist E.A."/>
            <person name="Lipzen A."/>
            <person name="Lundell T."/>
            <person name="Morin E."/>
            <person name="Murat C."/>
            <person name="Sun H."/>
            <person name="Tunlid A."/>
            <person name="Henrissat B."/>
            <person name="Grigoriev I.V."/>
            <person name="Hibbett D.S."/>
            <person name="Martin F."/>
            <person name="Nordberg H.P."/>
            <person name="Cantor M.N."/>
            <person name="Hua S.X."/>
        </authorList>
    </citation>
    <scope>NUCLEOTIDE SEQUENCE [LARGE SCALE GENOMIC DNA]</scope>
    <source>
        <strain evidence="1 2">LaAM-08-1</strain>
    </source>
</reference>
<keyword evidence="2" id="KW-1185">Reference proteome</keyword>